<reference evidence="2" key="1">
    <citation type="submission" date="2022-11" db="UniProtKB">
        <authorList>
            <consortium name="WormBaseParasite"/>
        </authorList>
    </citation>
    <scope>IDENTIFICATION</scope>
</reference>
<name>A0A914YCJ2_9BILA</name>
<dbReference type="Proteomes" id="UP000887577">
    <property type="component" value="Unplaced"/>
</dbReference>
<proteinExistence type="predicted"/>
<dbReference type="AlphaFoldDB" id="A0A914YCJ2"/>
<organism evidence="1 2">
    <name type="scientific">Panagrolaimus superbus</name>
    <dbReference type="NCBI Taxonomy" id="310955"/>
    <lineage>
        <taxon>Eukaryota</taxon>
        <taxon>Metazoa</taxon>
        <taxon>Ecdysozoa</taxon>
        <taxon>Nematoda</taxon>
        <taxon>Chromadorea</taxon>
        <taxon>Rhabditida</taxon>
        <taxon>Tylenchina</taxon>
        <taxon>Panagrolaimomorpha</taxon>
        <taxon>Panagrolaimoidea</taxon>
        <taxon>Panagrolaimidae</taxon>
        <taxon>Panagrolaimus</taxon>
    </lineage>
</organism>
<evidence type="ECO:0000313" key="1">
    <source>
        <dbReference type="Proteomes" id="UP000887577"/>
    </source>
</evidence>
<dbReference type="WBParaSite" id="PSU_v2.g17959.t1">
    <property type="protein sequence ID" value="PSU_v2.g17959.t1"/>
    <property type="gene ID" value="PSU_v2.g17959"/>
</dbReference>
<accession>A0A914YCJ2</accession>
<evidence type="ECO:0000313" key="2">
    <source>
        <dbReference type="WBParaSite" id="PSU_v2.g17959.t1"/>
    </source>
</evidence>
<sequence length="175" mass="20939">MVKHKALVPRLYWPKLEANNEEAREDYYRRLIFLFVPWRNEAELKGTFDNFEERWNIFMKDLKVLSVEAFNDISTIIRNQTMQLEMEKEIFDKRKELKDALRLSKIEEEFEDENYLEVYERIVDIDKHNAAKLQVNKGQEKIFQLVINTIKSREIDKSIEPLRMFCSGTAGTGEL</sequence>
<protein>
    <submittedName>
        <fullName evidence="2">Uncharacterized protein</fullName>
    </submittedName>
</protein>
<keyword evidence="1" id="KW-1185">Reference proteome</keyword>